<accession>A0A7S3KAQ5</accession>
<keyword evidence="3" id="KW-0648">Protein biosynthesis</keyword>
<evidence type="ECO:0000313" key="7">
    <source>
        <dbReference type="EMBL" id="CAI2379517.1"/>
    </source>
</evidence>
<evidence type="ECO:0000256" key="3">
    <source>
        <dbReference type="ARBA" id="ARBA00022917"/>
    </source>
</evidence>
<evidence type="ECO:0000256" key="2">
    <source>
        <dbReference type="ARBA" id="ARBA00022540"/>
    </source>
</evidence>
<dbReference type="GO" id="GO:0003729">
    <property type="term" value="F:mRNA binding"/>
    <property type="evidence" value="ECO:0007669"/>
    <property type="project" value="TreeGrafter"/>
</dbReference>
<dbReference type="GO" id="GO:0031369">
    <property type="term" value="F:translation initiation factor binding"/>
    <property type="evidence" value="ECO:0007669"/>
    <property type="project" value="TreeGrafter"/>
</dbReference>
<evidence type="ECO:0000313" key="8">
    <source>
        <dbReference type="Proteomes" id="UP001295684"/>
    </source>
</evidence>
<dbReference type="AlphaFoldDB" id="A0A7S3KAQ5"/>
<dbReference type="EMBL" id="HBIK01009157">
    <property type="protein sequence ID" value="CAE0379369.1"/>
    <property type="molecule type" value="Transcribed_RNA"/>
</dbReference>
<protein>
    <recommendedName>
        <fullName evidence="5">Translation initiation factor IF2/IF5 domain-containing protein</fullName>
    </recommendedName>
</protein>
<dbReference type="GO" id="GO:0005850">
    <property type="term" value="C:eukaryotic translation initiation factor 2 complex"/>
    <property type="evidence" value="ECO:0007669"/>
    <property type="project" value="TreeGrafter"/>
</dbReference>
<dbReference type="InterPro" id="IPR045196">
    <property type="entry name" value="IF2/IF5"/>
</dbReference>
<comment type="similarity">
    <text evidence="1">Belongs to the eIF-2-beta/eIF-5 family.</text>
</comment>
<dbReference type="GO" id="GO:0003743">
    <property type="term" value="F:translation initiation factor activity"/>
    <property type="evidence" value="ECO:0007669"/>
    <property type="project" value="UniProtKB-KW"/>
</dbReference>
<dbReference type="FunFam" id="3.30.30.170:FF:000001">
    <property type="entry name" value="Eukaryotic translation initiation factor 2 subunit"/>
    <property type="match status" value="1"/>
</dbReference>
<reference evidence="6" key="1">
    <citation type="submission" date="2021-01" db="EMBL/GenBank/DDBJ databases">
        <authorList>
            <person name="Corre E."/>
            <person name="Pelletier E."/>
            <person name="Niang G."/>
            <person name="Scheremetjew M."/>
            <person name="Finn R."/>
            <person name="Kale V."/>
            <person name="Holt S."/>
            <person name="Cochrane G."/>
            <person name="Meng A."/>
            <person name="Brown T."/>
            <person name="Cohen L."/>
        </authorList>
    </citation>
    <scope>NUCLEOTIDE SEQUENCE</scope>
    <source>
        <strain evidence="6">CT5</strain>
    </source>
</reference>
<feature type="compositionally biased region" description="Basic residues" evidence="4">
    <location>
        <begin position="19"/>
        <end position="30"/>
    </location>
</feature>
<reference evidence="7" key="2">
    <citation type="submission" date="2023-07" db="EMBL/GenBank/DDBJ databases">
        <authorList>
            <consortium name="AG Swart"/>
            <person name="Singh M."/>
            <person name="Singh A."/>
            <person name="Seah K."/>
            <person name="Emmerich C."/>
        </authorList>
    </citation>
    <scope>NUCLEOTIDE SEQUENCE</scope>
    <source>
        <strain evidence="7">DP1</strain>
    </source>
</reference>
<keyword evidence="2" id="KW-0396">Initiation factor</keyword>
<dbReference type="SMART" id="SM00653">
    <property type="entry name" value="eIF2B_5"/>
    <property type="match status" value="1"/>
</dbReference>
<feature type="region of interest" description="Disordered" evidence="4">
    <location>
        <begin position="1"/>
        <end position="57"/>
    </location>
</feature>
<sequence length="218" mass="25073">METKEELENMNLFELDTTKKKKKKKTKKKKDKVEGEDQGVTEGTTESVQEDKTENPFDVGEKYEYSDLLKRIQDKMMANNPEMGSGVKFSIPMPNVGPLGSRKTMWANFNEIITSINRKSDHVKSFVEADLGVESNLNEKKQLVIKGRFSSQQVKQILKNYLKEYVKCNNCKSHNTDLEKDAAIRSYILKCKACGATNTVQKVKKGFHNLRRGERRKR</sequence>
<dbReference type="Proteomes" id="UP001295684">
    <property type="component" value="Unassembled WGS sequence"/>
</dbReference>
<dbReference type="GO" id="GO:0001731">
    <property type="term" value="P:formation of translation preinitiation complex"/>
    <property type="evidence" value="ECO:0007669"/>
    <property type="project" value="TreeGrafter"/>
</dbReference>
<dbReference type="PANTHER" id="PTHR23001:SF3">
    <property type="entry name" value="EUKARYOTIC TRANSLATION INITIATION FACTOR 2 SUBUNIT 2"/>
    <property type="match status" value="1"/>
</dbReference>
<evidence type="ECO:0000259" key="5">
    <source>
        <dbReference type="SMART" id="SM00653"/>
    </source>
</evidence>
<feature type="domain" description="Translation initiation factor IF2/IF5" evidence="5">
    <location>
        <begin position="86"/>
        <end position="197"/>
    </location>
</feature>
<dbReference type="InterPro" id="IPR016190">
    <property type="entry name" value="Transl_init_fac_IF2/IF5_Zn-bd"/>
</dbReference>
<dbReference type="Gene3D" id="3.30.30.170">
    <property type="match status" value="1"/>
</dbReference>
<dbReference type="SUPFAM" id="SSF75689">
    <property type="entry name" value="Zinc-binding domain of translation initiation factor 2 beta"/>
    <property type="match status" value="1"/>
</dbReference>
<dbReference type="InterPro" id="IPR002735">
    <property type="entry name" value="Transl_init_fac_IF2/IF5_dom"/>
</dbReference>
<dbReference type="PANTHER" id="PTHR23001">
    <property type="entry name" value="EUKARYOTIC TRANSLATION INITIATION FACTOR"/>
    <property type="match status" value="1"/>
</dbReference>
<dbReference type="OrthoDB" id="10255414at2759"/>
<gene>
    <name evidence="6" type="ORF">ECRA1380_LOCUS4329</name>
    <name evidence="7" type="ORF">ECRASSUSDP1_LOCUS20927</name>
</gene>
<dbReference type="SUPFAM" id="SSF100966">
    <property type="entry name" value="Translation initiation factor 2 beta, aIF2beta, N-terminal domain"/>
    <property type="match status" value="1"/>
</dbReference>
<evidence type="ECO:0000256" key="4">
    <source>
        <dbReference type="SAM" id="MobiDB-lite"/>
    </source>
</evidence>
<organism evidence="6">
    <name type="scientific">Euplotes crassus</name>
    <dbReference type="NCBI Taxonomy" id="5936"/>
    <lineage>
        <taxon>Eukaryota</taxon>
        <taxon>Sar</taxon>
        <taxon>Alveolata</taxon>
        <taxon>Ciliophora</taxon>
        <taxon>Intramacronucleata</taxon>
        <taxon>Spirotrichea</taxon>
        <taxon>Hypotrichia</taxon>
        <taxon>Euplotida</taxon>
        <taxon>Euplotidae</taxon>
        <taxon>Moneuplotes</taxon>
    </lineage>
</organism>
<evidence type="ECO:0000256" key="1">
    <source>
        <dbReference type="ARBA" id="ARBA00010397"/>
    </source>
</evidence>
<dbReference type="Pfam" id="PF01873">
    <property type="entry name" value="eIF-5_eIF-2B"/>
    <property type="match status" value="1"/>
</dbReference>
<keyword evidence="8" id="KW-1185">Reference proteome</keyword>
<dbReference type="EMBL" id="CAMPGE010021367">
    <property type="protein sequence ID" value="CAI2379517.1"/>
    <property type="molecule type" value="Genomic_DNA"/>
</dbReference>
<evidence type="ECO:0000313" key="6">
    <source>
        <dbReference type="EMBL" id="CAE0379369.1"/>
    </source>
</evidence>
<name>A0A7S3KAQ5_EUPCR</name>
<dbReference type="InterPro" id="IPR016189">
    <property type="entry name" value="Transl_init_fac_IF2/IF5_N"/>
</dbReference>
<proteinExistence type="inferred from homology"/>